<protein>
    <submittedName>
        <fullName evidence="1">Uncharacterized protein</fullName>
    </submittedName>
</protein>
<dbReference type="AlphaFoldDB" id="A0A2P2P1C3"/>
<evidence type="ECO:0000313" key="1">
    <source>
        <dbReference type="EMBL" id="MBX48544.1"/>
    </source>
</evidence>
<dbReference type="EMBL" id="GGEC01068060">
    <property type="protein sequence ID" value="MBX48544.1"/>
    <property type="molecule type" value="Transcribed_RNA"/>
</dbReference>
<proteinExistence type="predicted"/>
<reference evidence="1" key="1">
    <citation type="submission" date="2018-02" db="EMBL/GenBank/DDBJ databases">
        <title>Rhizophora mucronata_Transcriptome.</title>
        <authorList>
            <person name="Meera S.P."/>
            <person name="Sreeshan A."/>
            <person name="Augustine A."/>
        </authorList>
    </citation>
    <scope>NUCLEOTIDE SEQUENCE</scope>
    <source>
        <tissue evidence="1">Leaf</tissue>
    </source>
</reference>
<accession>A0A2P2P1C3</accession>
<sequence length="39" mass="4410">MISKFAETPRDSTITILPLLQLLPPLPTHTHMDHEEAKS</sequence>
<organism evidence="1">
    <name type="scientific">Rhizophora mucronata</name>
    <name type="common">Asiatic mangrove</name>
    <dbReference type="NCBI Taxonomy" id="61149"/>
    <lineage>
        <taxon>Eukaryota</taxon>
        <taxon>Viridiplantae</taxon>
        <taxon>Streptophyta</taxon>
        <taxon>Embryophyta</taxon>
        <taxon>Tracheophyta</taxon>
        <taxon>Spermatophyta</taxon>
        <taxon>Magnoliopsida</taxon>
        <taxon>eudicotyledons</taxon>
        <taxon>Gunneridae</taxon>
        <taxon>Pentapetalae</taxon>
        <taxon>rosids</taxon>
        <taxon>fabids</taxon>
        <taxon>Malpighiales</taxon>
        <taxon>Rhizophoraceae</taxon>
        <taxon>Rhizophora</taxon>
    </lineage>
</organism>
<name>A0A2P2P1C3_RHIMU</name>